<dbReference type="SUPFAM" id="SSF48452">
    <property type="entry name" value="TPR-like"/>
    <property type="match status" value="1"/>
</dbReference>
<name>A0ABT3RTN1_9BACT</name>
<evidence type="ECO:0000256" key="1">
    <source>
        <dbReference type="SAM" id="SignalP"/>
    </source>
</evidence>
<keyword evidence="3" id="KW-1185">Reference proteome</keyword>
<sequence length="465" mass="51622">MKTKIIYILLIGLIFSACSDETLNEINRDKDNPLEVPLRTILPYVETHTAYAVVGGDGSLYMSTMIQHMTGVHAQLHQFDRFVYSATTFNNDWTAIYPGSLKNLRIMIEQAANEEAYSYQGIGLVLYAYNAMMATDSWGPVPFSQAASGEFFNPEYDTQEEIYTGDNGLLDLLDSAIVALNTDTPIVPGDDDLIYGGDLGLWIKAANGLKAKMITRLGNTPYYDADAVIAAASNSFDSNDEAFIFDAFSAGAETENPRFQEANDRVHFAVSESFFNLLSGFNDPRGDLFFDDGYNSIPAPNGTADLDQGGAIYSKVYDYIEPDSPIQFMTYDELKLAEAEAHLRNNNAPEAYAAYLEALEAALRRAGVTDQDVIDAYLSEPSVAPGEGNLSLEDIYLQKYIGFYPFQSIEAWAEWRRTGVPNLFNPNGDLLRRWPYPQSEIDNNGENVPSGRPINGVYWDDLSEN</sequence>
<evidence type="ECO:0000313" key="2">
    <source>
        <dbReference type="EMBL" id="MCX2744948.1"/>
    </source>
</evidence>
<dbReference type="Pfam" id="PF12771">
    <property type="entry name" value="SusD-like_2"/>
    <property type="match status" value="1"/>
</dbReference>
<accession>A0ABT3RTN1</accession>
<proteinExistence type="predicted"/>
<comment type="caution">
    <text evidence="2">The sequence shown here is derived from an EMBL/GenBank/DDBJ whole genome shotgun (WGS) entry which is preliminary data.</text>
</comment>
<organism evidence="2 3">
    <name type="scientific">Mangrovivirga halotolerans</name>
    <dbReference type="NCBI Taxonomy" id="2993936"/>
    <lineage>
        <taxon>Bacteria</taxon>
        <taxon>Pseudomonadati</taxon>
        <taxon>Bacteroidota</taxon>
        <taxon>Cytophagia</taxon>
        <taxon>Cytophagales</taxon>
        <taxon>Mangrovivirgaceae</taxon>
        <taxon>Mangrovivirga</taxon>
    </lineage>
</organism>
<dbReference type="RefSeq" id="WP_266057496.1">
    <property type="nucleotide sequence ID" value="NZ_JAPFQN010000007.1"/>
</dbReference>
<dbReference type="InterPro" id="IPR011990">
    <property type="entry name" value="TPR-like_helical_dom_sf"/>
</dbReference>
<dbReference type="Gene3D" id="1.25.40.390">
    <property type="match status" value="1"/>
</dbReference>
<dbReference type="PROSITE" id="PS51257">
    <property type="entry name" value="PROKAR_LIPOPROTEIN"/>
    <property type="match status" value="1"/>
</dbReference>
<feature type="chain" id="PRO_5047333471" evidence="1">
    <location>
        <begin position="20"/>
        <end position="465"/>
    </location>
</feature>
<keyword evidence="2" id="KW-0449">Lipoprotein</keyword>
<gene>
    <name evidence="2" type="ORF">OO013_13785</name>
</gene>
<keyword evidence="1" id="KW-0732">Signal</keyword>
<evidence type="ECO:0000313" key="3">
    <source>
        <dbReference type="Proteomes" id="UP001209885"/>
    </source>
</evidence>
<dbReference type="Proteomes" id="UP001209885">
    <property type="component" value="Unassembled WGS sequence"/>
</dbReference>
<reference evidence="2 3" key="1">
    <citation type="submission" date="2022-11" db="EMBL/GenBank/DDBJ databases">
        <title>The characterization of three novel Bacteroidetes species and genomic analysis of their roles in tidal elemental geochemical cycles.</title>
        <authorList>
            <person name="Ma K."/>
        </authorList>
    </citation>
    <scope>NUCLEOTIDE SEQUENCE [LARGE SCALE GENOMIC DNA]</scope>
    <source>
        <strain evidence="2 3">M17</strain>
    </source>
</reference>
<dbReference type="EMBL" id="JAPFQN010000007">
    <property type="protein sequence ID" value="MCX2744948.1"/>
    <property type="molecule type" value="Genomic_DNA"/>
</dbReference>
<feature type="signal peptide" evidence="1">
    <location>
        <begin position="1"/>
        <end position="19"/>
    </location>
</feature>
<dbReference type="InterPro" id="IPR041662">
    <property type="entry name" value="SusD-like_2"/>
</dbReference>
<protein>
    <submittedName>
        <fullName evidence="2">SusD/RagB family nutrient-binding outer membrane lipoprotein</fullName>
    </submittedName>
</protein>